<dbReference type="OrthoDB" id="9109945at2"/>
<dbReference type="AlphaFoldDB" id="A0A7Z2J9H4"/>
<keyword evidence="1" id="KW-0175">Coiled coil</keyword>
<protein>
    <submittedName>
        <fullName evidence="3">Uncharacterized protein</fullName>
    </submittedName>
</protein>
<feature type="transmembrane region" description="Helical" evidence="2">
    <location>
        <begin position="26"/>
        <end position="52"/>
    </location>
</feature>
<dbReference type="EMBL" id="CP046910">
    <property type="protein sequence ID" value="QGZ56361.1"/>
    <property type="molecule type" value="Genomic_DNA"/>
</dbReference>
<name>A0A7Z2J9H4_9BURK</name>
<evidence type="ECO:0000256" key="2">
    <source>
        <dbReference type="SAM" id="Phobius"/>
    </source>
</evidence>
<feature type="coiled-coil region" evidence="1">
    <location>
        <begin position="86"/>
        <end position="113"/>
    </location>
</feature>
<dbReference type="KEGG" id="pacp:FAZ97_15275"/>
<accession>A0A7Z2J9H4</accession>
<dbReference type="RefSeq" id="WP_158759325.1">
    <property type="nucleotide sequence ID" value="NZ_CP046910.1"/>
</dbReference>
<organism evidence="3 4">
    <name type="scientific">Paraburkholderia acidiphila</name>
    <dbReference type="NCBI Taxonomy" id="2571747"/>
    <lineage>
        <taxon>Bacteria</taxon>
        <taxon>Pseudomonadati</taxon>
        <taxon>Pseudomonadota</taxon>
        <taxon>Betaproteobacteria</taxon>
        <taxon>Burkholderiales</taxon>
        <taxon>Burkholderiaceae</taxon>
        <taxon>Paraburkholderia</taxon>
    </lineage>
</organism>
<dbReference type="Proteomes" id="UP000434209">
    <property type="component" value="Chromosome 2"/>
</dbReference>
<evidence type="ECO:0000256" key="1">
    <source>
        <dbReference type="SAM" id="Coils"/>
    </source>
</evidence>
<proteinExistence type="predicted"/>
<evidence type="ECO:0000313" key="4">
    <source>
        <dbReference type="Proteomes" id="UP000434209"/>
    </source>
</evidence>
<keyword evidence="2" id="KW-1133">Transmembrane helix</keyword>
<evidence type="ECO:0000313" key="3">
    <source>
        <dbReference type="EMBL" id="QGZ56361.1"/>
    </source>
</evidence>
<reference evidence="3 4" key="1">
    <citation type="submission" date="2019-12" db="EMBL/GenBank/DDBJ databases">
        <title>Paraburkholderia acidiphila 7Q-K02 sp. nov and Paraburkholderia acidisoli DHF22 sp. nov., two strains isolated from forest soil.</title>
        <authorList>
            <person name="Gao Z."/>
            <person name="Qiu L."/>
        </authorList>
    </citation>
    <scope>NUCLEOTIDE SEQUENCE [LARGE SCALE GENOMIC DNA]</scope>
    <source>
        <strain evidence="3 4">7Q-K02</strain>
    </source>
</reference>
<keyword evidence="2" id="KW-0812">Transmembrane</keyword>
<keyword evidence="4" id="KW-1185">Reference proteome</keyword>
<gene>
    <name evidence="3" type="ORF">FAZ97_15275</name>
</gene>
<keyword evidence="2" id="KW-0472">Membrane</keyword>
<sequence>MADPRRTPRTHTNADRAYELQPVRSLAWRVGGATLWAVLAATAGAGMSAWLLKPQGGPSCPVVAPDALSRELSDTQLRLEQERAARAALQTTAQGAQATIAKLQAELLFLRNHGAGSR</sequence>